<dbReference type="InterPro" id="IPR026590">
    <property type="entry name" value="Ssirtuin_cat_dom"/>
</dbReference>
<dbReference type="GO" id="GO:0046872">
    <property type="term" value="F:metal ion binding"/>
    <property type="evidence" value="ECO:0007669"/>
    <property type="project" value="UniProtKB-KW"/>
</dbReference>
<feature type="binding site" evidence="6">
    <location>
        <position position="200"/>
    </location>
    <ligand>
        <name>Zn(2+)</name>
        <dbReference type="ChEBI" id="CHEBI:29105"/>
    </ligand>
</feature>
<dbReference type="InterPro" id="IPR029035">
    <property type="entry name" value="DHS-like_NAD/FAD-binding_dom"/>
</dbReference>
<dbReference type="PANTHER" id="PTHR11085">
    <property type="entry name" value="NAD-DEPENDENT PROTEIN DEACYLASE SIRTUIN-5, MITOCHONDRIAL-RELATED"/>
    <property type="match status" value="1"/>
</dbReference>
<dbReference type="Proteomes" id="UP000324585">
    <property type="component" value="Unassembled WGS sequence"/>
</dbReference>
<evidence type="ECO:0000259" key="8">
    <source>
        <dbReference type="PROSITE" id="PS50305"/>
    </source>
</evidence>
<gene>
    <name evidence="9" type="ORF">FVE85_1039</name>
</gene>
<dbReference type="OMA" id="YCQVPDC"/>
<reference evidence="10" key="1">
    <citation type="journal article" date="2019" name="Nat. Commun.">
        <title>Expansion of phycobilisome linker gene families in mesophilic red algae.</title>
        <authorList>
            <person name="Lee J."/>
            <person name="Kim D."/>
            <person name="Bhattacharya D."/>
            <person name="Yoon H.S."/>
        </authorList>
    </citation>
    <scope>NUCLEOTIDE SEQUENCE [LARGE SCALE GENOMIC DNA]</scope>
    <source>
        <strain evidence="10">CCMP 1328</strain>
    </source>
</reference>
<dbReference type="OrthoDB" id="420264at2759"/>
<keyword evidence="5" id="KW-0520">NAD</keyword>
<keyword evidence="4 6" id="KW-0862">Zinc</keyword>
<keyword evidence="2" id="KW-0808">Transferase</keyword>
<dbReference type="PANTHER" id="PTHR11085:SF6">
    <property type="entry name" value="NAD-DEPENDENT PROTEIN DEACETYLASE SIRTUIN-2"/>
    <property type="match status" value="1"/>
</dbReference>
<dbReference type="EMBL" id="VRMN01000002">
    <property type="protein sequence ID" value="KAA8497310.1"/>
    <property type="molecule type" value="Genomic_DNA"/>
</dbReference>
<evidence type="ECO:0000256" key="6">
    <source>
        <dbReference type="PROSITE-ProRule" id="PRU00236"/>
    </source>
</evidence>
<keyword evidence="10" id="KW-1185">Reference proteome</keyword>
<evidence type="ECO:0000256" key="7">
    <source>
        <dbReference type="SAM" id="MobiDB-lite"/>
    </source>
</evidence>
<feature type="binding site" evidence="6">
    <location>
        <position position="203"/>
    </location>
    <ligand>
        <name>Zn(2+)</name>
        <dbReference type="ChEBI" id="CHEBI:29105"/>
    </ligand>
</feature>
<dbReference type="GO" id="GO:0017136">
    <property type="term" value="F:histone deacetylase activity, NAD-dependent"/>
    <property type="evidence" value="ECO:0007669"/>
    <property type="project" value="TreeGrafter"/>
</dbReference>
<sequence>MSDRGNSPKDKVGDADDENEDGSRGGDGVDDSVALAAELEKVGFNETRVQHSPQAPPEKAEKPRQDAAIDALAQELYEGKYKNILVIAGAGVSTAAGVPDFRSPKTGLYANLGRFKLESPTDVFDISYFRTNPEPFYVLSRDLYRDDLQPTCAHRFLQLLDRQGLLLRLYTQNIDGLDRKAGIRDDKIVEAHGSYASASCIACREPCGMDMVLEHMRSEPIRIPKCGVCSAFIKPDITFFGESLPDRFYELLPNDVERADFVFVMGTSLKVMPVAGIVSLIDKNIKRVLINREMVGDFDHRRDTIFLGDIETTTSALHDAYSSLLAADSAPSATIAP</sequence>
<feature type="domain" description="Deacetylase sirtuin-type" evidence="8">
    <location>
        <begin position="62"/>
        <end position="337"/>
    </location>
</feature>
<feature type="binding site" evidence="6">
    <location>
        <position position="229"/>
    </location>
    <ligand>
        <name>Zn(2+)</name>
        <dbReference type="ChEBI" id="CHEBI:29105"/>
    </ligand>
</feature>
<feature type="region of interest" description="Disordered" evidence="7">
    <location>
        <begin position="1"/>
        <end position="65"/>
    </location>
</feature>
<dbReference type="Gene3D" id="3.40.50.1220">
    <property type="entry name" value="TPP-binding domain"/>
    <property type="match status" value="1"/>
</dbReference>
<evidence type="ECO:0000313" key="10">
    <source>
        <dbReference type="Proteomes" id="UP000324585"/>
    </source>
</evidence>
<dbReference type="AlphaFoldDB" id="A0A5J4Z209"/>
<dbReference type="InterPro" id="IPR026591">
    <property type="entry name" value="Sirtuin_cat_small_dom_sf"/>
</dbReference>
<dbReference type="PROSITE" id="PS50305">
    <property type="entry name" value="SIRTUIN"/>
    <property type="match status" value="1"/>
</dbReference>
<keyword evidence="3 6" id="KW-0479">Metal-binding</keyword>
<evidence type="ECO:0000256" key="3">
    <source>
        <dbReference type="ARBA" id="ARBA00022723"/>
    </source>
</evidence>
<proteinExistence type="predicted"/>
<dbReference type="SUPFAM" id="SSF52467">
    <property type="entry name" value="DHS-like NAD/FAD-binding domain"/>
    <property type="match status" value="1"/>
</dbReference>
<name>A0A5J4Z209_PORPP</name>
<dbReference type="InterPro" id="IPR003000">
    <property type="entry name" value="Sirtuin"/>
</dbReference>
<comment type="caution">
    <text evidence="9">The sequence shown here is derived from an EMBL/GenBank/DDBJ whole genome shotgun (WGS) entry which is preliminary data.</text>
</comment>
<evidence type="ECO:0000256" key="1">
    <source>
        <dbReference type="ARBA" id="ARBA00001947"/>
    </source>
</evidence>
<dbReference type="GO" id="GO:0005634">
    <property type="term" value="C:nucleus"/>
    <property type="evidence" value="ECO:0007669"/>
    <property type="project" value="TreeGrafter"/>
</dbReference>
<evidence type="ECO:0000313" key="9">
    <source>
        <dbReference type="EMBL" id="KAA8497310.1"/>
    </source>
</evidence>
<feature type="compositionally biased region" description="Basic and acidic residues" evidence="7">
    <location>
        <begin position="1"/>
        <end position="14"/>
    </location>
</feature>
<feature type="binding site" evidence="6">
    <location>
        <position position="226"/>
    </location>
    <ligand>
        <name>Zn(2+)</name>
        <dbReference type="ChEBI" id="CHEBI:29105"/>
    </ligand>
</feature>
<evidence type="ECO:0000256" key="5">
    <source>
        <dbReference type="ARBA" id="ARBA00023027"/>
    </source>
</evidence>
<evidence type="ECO:0000256" key="2">
    <source>
        <dbReference type="ARBA" id="ARBA00022679"/>
    </source>
</evidence>
<comment type="cofactor">
    <cofactor evidence="1">
        <name>Zn(2+)</name>
        <dbReference type="ChEBI" id="CHEBI:29105"/>
    </cofactor>
</comment>
<protein>
    <submittedName>
        <fullName evidence="9">NAD-dependent protein deacetylase Sirt2</fullName>
    </submittedName>
</protein>
<accession>A0A5J4Z209</accession>
<dbReference type="Gene3D" id="3.30.1600.10">
    <property type="entry name" value="SIR2/SIRT2 'Small Domain"/>
    <property type="match status" value="1"/>
</dbReference>
<organism evidence="9 10">
    <name type="scientific">Porphyridium purpureum</name>
    <name type="common">Red alga</name>
    <name type="synonym">Porphyridium cruentum</name>
    <dbReference type="NCBI Taxonomy" id="35688"/>
    <lineage>
        <taxon>Eukaryota</taxon>
        <taxon>Rhodophyta</taxon>
        <taxon>Bangiophyceae</taxon>
        <taxon>Porphyridiales</taxon>
        <taxon>Porphyridiaceae</taxon>
        <taxon>Porphyridium</taxon>
    </lineage>
</organism>
<feature type="active site" description="Proton acceptor" evidence="6">
    <location>
        <position position="192"/>
    </location>
</feature>
<dbReference type="GO" id="GO:0070403">
    <property type="term" value="F:NAD+ binding"/>
    <property type="evidence" value="ECO:0007669"/>
    <property type="project" value="InterPro"/>
</dbReference>
<dbReference type="Pfam" id="PF02146">
    <property type="entry name" value="SIR2"/>
    <property type="match status" value="1"/>
</dbReference>
<evidence type="ECO:0000256" key="4">
    <source>
        <dbReference type="ARBA" id="ARBA00022833"/>
    </source>
</evidence>
<dbReference type="InterPro" id="IPR050134">
    <property type="entry name" value="NAD-dep_sirtuin_deacylases"/>
</dbReference>